<proteinExistence type="predicted"/>
<dbReference type="Pfam" id="PF10429">
    <property type="entry name" value="Mtr2"/>
    <property type="match status" value="1"/>
</dbReference>
<dbReference type="GeneID" id="30027601"/>
<dbReference type="EMBL" id="LXTC01000002">
    <property type="protein sequence ID" value="OBA22587.1"/>
    <property type="molecule type" value="Genomic_DNA"/>
</dbReference>
<dbReference type="Gene3D" id="3.10.450.50">
    <property type="match status" value="1"/>
</dbReference>
<dbReference type="RefSeq" id="XP_018713083.1">
    <property type="nucleotide sequence ID" value="XM_018854625.1"/>
</dbReference>
<protein>
    <submittedName>
        <fullName evidence="1">NTF2-like protein</fullName>
    </submittedName>
</protein>
<evidence type="ECO:0000313" key="1">
    <source>
        <dbReference type="EMBL" id="OBA22587.1"/>
    </source>
</evidence>
<sequence length="189" mass="20734">MNNVQQDPSQPIEPFLKKLLSLLDLQLHLPGTASPQPQFPSVEAYATQFAKQLKPASAVVFNGNPLIPQAPANDSRLEFQKKWLASPASNHQLTCFDTHLVPGTGLYTIIAHGKVRFDESGRTRLGESADLVVPSSGAAQKPRALWGPWFGFNINLVVDQSVATNDETECINSLNYRVTYKPHDTVVSV</sequence>
<organism evidence="1 2">
    <name type="scientific">Metschnikowia bicuspidata var. bicuspidata NRRL YB-4993</name>
    <dbReference type="NCBI Taxonomy" id="869754"/>
    <lineage>
        <taxon>Eukaryota</taxon>
        <taxon>Fungi</taxon>
        <taxon>Dikarya</taxon>
        <taxon>Ascomycota</taxon>
        <taxon>Saccharomycotina</taxon>
        <taxon>Pichiomycetes</taxon>
        <taxon>Metschnikowiaceae</taxon>
        <taxon>Metschnikowia</taxon>
    </lineage>
</organism>
<evidence type="ECO:0000313" key="2">
    <source>
        <dbReference type="Proteomes" id="UP000092555"/>
    </source>
</evidence>
<dbReference type="AlphaFoldDB" id="A0A1A0HFB5"/>
<dbReference type="OrthoDB" id="25408at2759"/>
<comment type="caution">
    <text evidence="1">The sequence shown here is derived from an EMBL/GenBank/DDBJ whole genome shotgun (WGS) entry which is preliminary data.</text>
</comment>
<dbReference type="InterPro" id="IPR019488">
    <property type="entry name" value="Nucl_pore_RNA_shuttling_Mtr2"/>
</dbReference>
<dbReference type="Proteomes" id="UP000092555">
    <property type="component" value="Unassembled WGS sequence"/>
</dbReference>
<keyword evidence="2" id="KW-1185">Reference proteome</keyword>
<dbReference type="SUPFAM" id="SSF54427">
    <property type="entry name" value="NTF2-like"/>
    <property type="match status" value="1"/>
</dbReference>
<dbReference type="InterPro" id="IPR032710">
    <property type="entry name" value="NTF2-like_dom_sf"/>
</dbReference>
<accession>A0A1A0HFB5</accession>
<gene>
    <name evidence="1" type="ORF">METBIDRAFT_161598</name>
</gene>
<name>A0A1A0HFB5_9ASCO</name>
<dbReference type="STRING" id="869754.A0A1A0HFB5"/>
<reference evidence="1 2" key="1">
    <citation type="submission" date="2016-05" db="EMBL/GenBank/DDBJ databases">
        <title>Comparative genomics of biotechnologically important yeasts.</title>
        <authorList>
            <consortium name="DOE Joint Genome Institute"/>
            <person name="Riley R."/>
            <person name="Haridas S."/>
            <person name="Wolfe K.H."/>
            <person name="Lopes M.R."/>
            <person name="Hittinger C.T."/>
            <person name="Goker M."/>
            <person name="Salamov A."/>
            <person name="Wisecaver J."/>
            <person name="Long T.M."/>
            <person name="Aerts A.L."/>
            <person name="Barry K."/>
            <person name="Choi C."/>
            <person name="Clum A."/>
            <person name="Coughlan A.Y."/>
            <person name="Deshpande S."/>
            <person name="Douglass A.P."/>
            <person name="Hanson S.J."/>
            <person name="Klenk H.-P."/>
            <person name="LaButti K."/>
            <person name="Lapidus A."/>
            <person name="Lindquist E."/>
            <person name="Lipzen A."/>
            <person name="Meier-kolthoff J.P."/>
            <person name="Ohm R.A."/>
            <person name="Otillar R.P."/>
            <person name="Pangilinan J."/>
            <person name="Peng Y."/>
            <person name="Rokas A."/>
            <person name="Rosa C.A."/>
            <person name="Scheuner C."/>
            <person name="Sibirny A.A."/>
            <person name="Slot J.C."/>
            <person name="Stielow J.B."/>
            <person name="Sun H."/>
            <person name="Kurtzman C.P."/>
            <person name="Blackwell M."/>
            <person name="Grigoriev I.V."/>
            <person name="Jeffries T.W."/>
        </authorList>
    </citation>
    <scope>NUCLEOTIDE SEQUENCE [LARGE SCALE GENOMIC DNA]</scope>
    <source>
        <strain evidence="1 2">NRRL YB-4993</strain>
    </source>
</reference>